<name>A0ABP1U3G6_GLUAR</name>
<dbReference type="InterPro" id="IPR000055">
    <property type="entry name" value="Restrct_endonuc_typeI_TRD"/>
</dbReference>
<sequence>MSQRMVSVRALSELITKGTTPTSIGRNFTANGVRFLKVETFEEDGTYVVGKEAFIDEETHRQLSRSQLADGDVLFSIAGALGRSTVVEPDWLPANTNQALAIIRPSRKRGLVRPLYLLWALRSPTVGKRINEINVQAAQANLSLQQVGEFEIPIPNLAEQEAIAAALDDVDALVKSLKRIVAKKLDVKQGMMQELLTGRTRLPGFTGDWRNVTLGDHVAYVRSVALSREQLDQGSPLRYLHYGDIHTRKSVRLDATSEFMPRAASHLASGAGRLIPGDLVFADASEDPDGVGKSVEISDVPPEGVVPGLHTIAARFDKSVLADGFKAYIQFIPAFRAALLRLAAGTKVLATTRSYISSLKLPLPGADEQHAIAQVLEDADAEIEALERRLESARAVKVGMMQELLTGRTRLPTKEEV</sequence>
<keyword evidence="6" id="KW-0378">Hydrolase</keyword>
<dbReference type="EMBL" id="FQ311875">
    <property type="protein sequence ID" value="CBT76505.1"/>
    <property type="molecule type" value="Genomic_DNA"/>
</dbReference>
<dbReference type="GeneID" id="303185876"/>
<dbReference type="InterPro" id="IPR052021">
    <property type="entry name" value="Type-I_RS_S_subunit"/>
</dbReference>
<evidence type="ECO:0000313" key="7">
    <source>
        <dbReference type="Proteomes" id="UP000006878"/>
    </source>
</evidence>
<dbReference type="Proteomes" id="UP000006878">
    <property type="component" value="Chromosome"/>
</dbReference>
<dbReference type="RefSeq" id="WP_013349622.1">
    <property type="nucleotide sequence ID" value="NC_014550.1"/>
</dbReference>
<keyword evidence="3" id="KW-0238">DNA-binding</keyword>
<dbReference type="Gene3D" id="1.10.287.1120">
    <property type="entry name" value="Bipartite methylase S protein"/>
    <property type="match status" value="1"/>
</dbReference>
<dbReference type="PANTHER" id="PTHR30408">
    <property type="entry name" value="TYPE-1 RESTRICTION ENZYME ECOKI SPECIFICITY PROTEIN"/>
    <property type="match status" value="1"/>
</dbReference>
<feature type="domain" description="Type I restriction modification DNA specificity" evidence="5">
    <location>
        <begin position="27"/>
        <end position="179"/>
    </location>
</feature>
<keyword evidence="2" id="KW-0680">Restriction system</keyword>
<evidence type="ECO:0000256" key="1">
    <source>
        <dbReference type="ARBA" id="ARBA00010923"/>
    </source>
</evidence>
<dbReference type="GO" id="GO:0032259">
    <property type="term" value="P:methylation"/>
    <property type="evidence" value="ECO:0007669"/>
    <property type="project" value="UniProtKB-KW"/>
</dbReference>
<protein>
    <submittedName>
        <fullName evidence="6">Type I restriction-modification system specificity subunit</fullName>
        <ecNumber evidence="6">2.1.1.72</ecNumber>
        <ecNumber evidence="6">3.1.21.3</ecNumber>
    </submittedName>
</protein>
<gene>
    <name evidence="6" type="primary">hsdS</name>
    <name evidence="6" type="ordered locus">AARI_22820</name>
</gene>
<keyword evidence="4" id="KW-0175">Coiled coil</keyword>
<dbReference type="SUPFAM" id="SSF116734">
    <property type="entry name" value="DNA methylase specificity domain"/>
    <property type="match status" value="2"/>
</dbReference>
<dbReference type="CDD" id="cd17246">
    <property type="entry name" value="RMtype1_S_SonII-TRD2-CR2_like"/>
    <property type="match status" value="1"/>
</dbReference>
<evidence type="ECO:0000256" key="3">
    <source>
        <dbReference type="ARBA" id="ARBA00023125"/>
    </source>
</evidence>
<dbReference type="PANTHER" id="PTHR30408:SF12">
    <property type="entry name" value="TYPE I RESTRICTION ENZYME MJAVIII SPECIFICITY SUBUNIT"/>
    <property type="match status" value="1"/>
</dbReference>
<dbReference type="Pfam" id="PF01420">
    <property type="entry name" value="Methylase_S"/>
    <property type="match status" value="1"/>
</dbReference>
<reference evidence="7" key="1">
    <citation type="journal article" date="2010" name="PLoS ONE">
        <title>The Arthrobacter arilaitensis Re117 genome sequence reveals its genetic adaptation to the surface of cheese.</title>
        <authorList>
            <person name="Monnet C."/>
            <person name="Loux V."/>
            <person name="Gibrat J.F."/>
            <person name="Spinnler E."/>
            <person name="Barbe V."/>
            <person name="Vacherie B."/>
            <person name="Gavory F."/>
            <person name="Gourbeyre E."/>
            <person name="Siguier P."/>
            <person name="Chandler M."/>
            <person name="Elleuch R."/>
            <person name="Irlinger F."/>
            <person name="Vallaeys T."/>
        </authorList>
    </citation>
    <scope>NUCLEOTIDE SEQUENCE</scope>
    <source>
        <strain evidence="7">DSM 16368 / CIP 108037 / IAM 15318 / JCM 13566 / Re117</strain>
    </source>
</reference>
<keyword evidence="6" id="KW-0808">Transferase</keyword>
<dbReference type="GO" id="GO:0009007">
    <property type="term" value="F:site-specific DNA-methyltransferase (adenine-specific) activity"/>
    <property type="evidence" value="ECO:0007669"/>
    <property type="project" value="UniProtKB-EC"/>
</dbReference>
<evidence type="ECO:0000256" key="2">
    <source>
        <dbReference type="ARBA" id="ARBA00022747"/>
    </source>
</evidence>
<evidence type="ECO:0000313" key="6">
    <source>
        <dbReference type="EMBL" id="CBT76505.1"/>
    </source>
</evidence>
<dbReference type="Gene3D" id="3.90.220.20">
    <property type="entry name" value="DNA methylase specificity domains"/>
    <property type="match status" value="2"/>
</dbReference>
<comment type="similarity">
    <text evidence="1">Belongs to the type-I restriction system S methylase family.</text>
</comment>
<dbReference type="GO" id="GO:0009035">
    <property type="term" value="F:type I site-specific deoxyribonuclease activity"/>
    <property type="evidence" value="ECO:0007669"/>
    <property type="project" value="UniProtKB-EC"/>
</dbReference>
<reference evidence="7" key="2">
    <citation type="submission" date="2010-07" db="EMBL/GenBank/DDBJ databases">
        <title>Complete genome sequence of Arthrobacter arilaitensis (strain DSM 16368 / CIP 108037 / JCM 13566 / Re117).</title>
        <authorList>
            <person name="Genoscope."/>
        </authorList>
    </citation>
    <scope>NUCLEOTIDE SEQUENCE [LARGE SCALE GENOMIC DNA]</scope>
    <source>
        <strain evidence="7">DSM 16368 / CIP 108037 / IAM 15318 / JCM 13566 / Re117</strain>
    </source>
</reference>
<keyword evidence="7" id="KW-1185">Reference proteome</keyword>
<accession>A0ABP1U3G6</accession>
<feature type="coiled-coil region" evidence="4">
    <location>
        <begin position="369"/>
        <end position="403"/>
    </location>
</feature>
<organism evidence="6 7">
    <name type="scientific">Glutamicibacter arilaitensis (strain DSM 16368 / CIP 108037 / IAM 15318 / JCM 13566 / NCIMB 14258 / Re117)</name>
    <name type="common">Arthrobacter arilaitensis</name>
    <dbReference type="NCBI Taxonomy" id="861360"/>
    <lineage>
        <taxon>Bacteria</taxon>
        <taxon>Bacillati</taxon>
        <taxon>Actinomycetota</taxon>
        <taxon>Actinomycetes</taxon>
        <taxon>Micrococcales</taxon>
        <taxon>Micrococcaceae</taxon>
        <taxon>Glutamicibacter</taxon>
    </lineage>
</organism>
<evidence type="ECO:0000256" key="4">
    <source>
        <dbReference type="SAM" id="Coils"/>
    </source>
</evidence>
<dbReference type="InterPro" id="IPR044946">
    <property type="entry name" value="Restrct_endonuc_typeI_TRD_sf"/>
</dbReference>
<evidence type="ECO:0000259" key="5">
    <source>
        <dbReference type="Pfam" id="PF01420"/>
    </source>
</evidence>
<dbReference type="EC" id="3.1.21.3" evidence="6"/>
<proteinExistence type="inferred from homology"/>
<dbReference type="EC" id="2.1.1.72" evidence="6"/>
<keyword evidence="6" id="KW-0489">Methyltransferase</keyword>